<name>T1F3M7_HELRO</name>
<evidence type="ECO:0000313" key="1">
    <source>
        <dbReference type="EMBL" id="ESO06928.1"/>
    </source>
</evidence>
<dbReference type="HOGENOM" id="CLU_1867304_0_0_1"/>
<dbReference type="AlphaFoldDB" id="T1F3M7"/>
<dbReference type="SUPFAM" id="SSF49899">
    <property type="entry name" value="Concanavalin A-like lectins/glucanases"/>
    <property type="match status" value="1"/>
</dbReference>
<organism evidence="2 3">
    <name type="scientific">Helobdella robusta</name>
    <name type="common">Californian leech</name>
    <dbReference type="NCBI Taxonomy" id="6412"/>
    <lineage>
        <taxon>Eukaryota</taxon>
        <taxon>Metazoa</taxon>
        <taxon>Spiralia</taxon>
        <taxon>Lophotrochozoa</taxon>
        <taxon>Annelida</taxon>
        <taxon>Clitellata</taxon>
        <taxon>Hirudinea</taxon>
        <taxon>Rhynchobdellida</taxon>
        <taxon>Glossiphoniidae</taxon>
        <taxon>Helobdella</taxon>
    </lineage>
</organism>
<reference evidence="3" key="1">
    <citation type="submission" date="2012-12" db="EMBL/GenBank/DDBJ databases">
        <authorList>
            <person name="Hellsten U."/>
            <person name="Grimwood J."/>
            <person name="Chapman J.A."/>
            <person name="Shapiro H."/>
            <person name="Aerts A."/>
            <person name="Otillar R.P."/>
            <person name="Terry A.Y."/>
            <person name="Boore J.L."/>
            <person name="Simakov O."/>
            <person name="Marletaz F."/>
            <person name="Cho S.-J."/>
            <person name="Edsinger-Gonzales E."/>
            <person name="Havlak P."/>
            <person name="Kuo D.-H."/>
            <person name="Larsson T."/>
            <person name="Lv J."/>
            <person name="Arendt D."/>
            <person name="Savage R."/>
            <person name="Osoegawa K."/>
            <person name="de Jong P."/>
            <person name="Lindberg D.R."/>
            <person name="Seaver E.C."/>
            <person name="Weisblat D.A."/>
            <person name="Putnam N.H."/>
            <person name="Grigoriev I.V."/>
            <person name="Rokhsar D.S."/>
        </authorList>
    </citation>
    <scope>NUCLEOTIDE SEQUENCE</scope>
</reference>
<evidence type="ECO:0000313" key="2">
    <source>
        <dbReference type="EnsemblMetazoa" id="HelroP170963"/>
    </source>
</evidence>
<proteinExistence type="predicted"/>
<reference evidence="1 3" key="2">
    <citation type="journal article" date="2013" name="Nature">
        <title>Insights into bilaterian evolution from three spiralian genomes.</title>
        <authorList>
            <person name="Simakov O."/>
            <person name="Marletaz F."/>
            <person name="Cho S.J."/>
            <person name="Edsinger-Gonzales E."/>
            <person name="Havlak P."/>
            <person name="Hellsten U."/>
            <person name="Kuo D.H."/>
            <person name="Larsson T."/>
            <person name="Lv J."/>
            <person name="Arendt D."/>
            <person name="Savage R."/>
            <person name="Osoegawa K."/>
            <person name="de Jong P."/>
            <person name="Grimwood J."/>
            <person name="Chapman J.A."/>
            <person name="Shapiro H."/>
            <person name="Aerts A."/>
            <person name="Otillar R.P."/>
            <person name="Terry A.Y."/>
            <person name="Boore J.L."/>
            <person name="Grigoriev I.V."/>
            <person name="Lindberg D.R."/>
            <person name="Seaver E.C."/>
            <person name="Weisblat D.A."/>
            <person name="Putnam N.H."/>
            <person name="Rokhsar D.S."/>
        </authorList>
    </citation>
    <scope>NUCLEOTIDE SEQUENCE</scope>
</reference>
<sequence>MTCIQNVTSKVQVVKGSSAYQKAFRIDSTSKLRMSTKRVFWKSIPLSFSLTTTFRLNMDSFDVSWYVFYIQDHKGRIQFGLQVNPKRKLLRFKLMHPTKRNLQNFDLSLDNEYFAKTYKSLFTVFQDIFLHLPIDTQ</sequence>
<dbReference type="KEGG" id="hro:HELRODRAFT_170963"/>
<dbReference type="EMBL" id="AMQM01003721">
    <property type="status" value="NOT_ANNOTATED_CDS"/>
    <property type="molecule type" value="Genomic_DNA"/>
</dbReference>
<dbReference type="Gene3D" id="2.60.120.200">
    <property type="match status" value="1"/>
</dbReference>
<dbReference type="GeneID" id="20203426"/>
<accession>T1F3M7</accession>
<dbReference type="CTD" id="20203426"/>
<dbReference type="RefSeq" id="XP_009015024.1">
    <property type="nucleotide sequence ID" value="XM_009016776.1"/>
</dbReference>
<protein>
    <submittedName>
        <fullName evidence="1 2">Uncharacterized protein</fullName>
    </submittedName>
</protein>
<reference evidence="2" key="3">
    <citation type="submission" date="2015-06" db="UniProtKB">
        <authorList>
            <consortium name="EnsemblMetazoa"/>
        </authorList>
    </citation>
    <scope>IDENTIFICATION</scope>
</reference>
<dbReference type="OrthoDB" id="6161718at2759"/>
<keyword evidence="3" id="KW-1185">Reference proteome</keyword>
<gene>
    <name evidence="2" type="primary">20203426</name>
    <name evidence="1" type="ORF">HELRODRAFT_170963</name>
</gene>
<dbReference type="Proteomes" id="UP000015101">
    <property type="component" value="Unassembled WGS sequence"/>
</dbReference>
<dbReference type="EnsemblMetazoa" id="HelroT170963">
    <property type="protein sequence ID" value="HelroP170963"/>
    <property type="gene ID" value="HelroG170963"/>
</dbReference>
<dbReference type="EMBL" id="KB096275">
    <property type="protein sequence ID" value="ESO06928.1"/>
    <property type="molecule type" value="Genomic_DNA"/>
</dbReference>
<dbReference type="InterPro" id="IPR013320">
    <property type="entry name" value="ConA-like_dom_sf"/>
</dbReference>
<dbReference type="InParanoid" id="T1F3M7"/>
<evidence type="ECO:0000313" key="3">
    <source>
        <dbReference type="Proteomes" id="UP000015101"/>
    </source>
</evidence>